<comment type="similarity">
    <text evidence="1">Belongs to the site-specific recombinase resolvase family.</text>
</comment>
<feature type="domain" description="Resolvase/invertase-type recombinase catalytic" evidence="8">
    <location>
        <begin position="1"/>
        <end position="134"/>
    </location>
</feature>
<evidence type="ECO:0000256" key="5">
    <source>
        <dbReference type="ARBA" id="ARBA00023172"/>
    </source>
</evidence>
<dbReference type="InterPro" id="IPR050639">
    <property type="entry name" value="SSR_resolvase"/>
</dbReference>
<keyword evidence="4" id="KW-0238">DNA-binding</keyword>
<dbReference type="InterPro" id="IPR006120">
    <property type="entry name" value="Resolvase_HTH_dom"/>
</dbReference>
<dbReference type="Proteomes" id="UP000011721">
    <property type="component" value="Plasmid unnamed"/>
</dbReference>
<dbReference type="InterPro" id="IPR006118">
    <property type="entry name" value="Recombinase_CS"/>
</dbReference>
<keyword evidence="2" id="KW-0229">DNA integration</keyword>
<evidence type="ECO:0000256" key="4">
    <source>
        <dbReference type="ARBA" id="ARBA00023125"/>
    </source>
</evidence>
<feature type="active site" description="O-(5'-phospho-DNA)-serine intermediate" evidence="6 7">
    <location>
        <position position="9"/>
    </location>
</feature>
<keyword evidence="10" id="KW-1185">Reference proteome</keyword>
<dbReference type="AlphaFoldDB" id="M1PEZ9"/>
<proteinExistence type="inferred from homology"/>
<dbReference type="GO" id="GO:0015074">
    <property type="term" value="P:DNA integration"/>
    <property type="evidence" value="ECO:0007669"/>
    <property type="project" value="UniProtKB-KW"/>
</dbReference>
<evidence type="ECO:0000313" key="10">
    <source>
        <dbReference type="Proteomes" id="UP000011721"/>
    </source>
</evidence>
<evidence type="ECO:0000256" key="7">
    <source>
        <dbReference type="PROSITE-ProRule" id="PRU10137"/>
    </source>
</evidence>
<dbReference type="GO" id="GO:0000150">
    <property type="term" value="F:DNA strand exchange activity"/>
    <property type="evidence" value="ECO:0007669"/>
    <property type="project" value="UniProtKB-KW"/>
</dbReference>
<dbReference type="InterPro" id="IPR036162">
    <property type="entry name" value="Resolvase-like_N_sf"/>
</dbReference>
<name>M1PEZ9_DESSD</name>
<dbReference type="Pfam" id="PF00239">
    <property type="entry name" value="Resolvase"/>
    <property type="match status" value="1"/>
</dbReference>
<keyword evidence="9" id="KW-0614">Plasmid</keyword>
<dbReference type="HOGENOM" id="CLU_010686_8_0_7"/>
<dbReference type="SMART" id="SM00857">
    <property type="entry name" value="Resolvase"/>
    <property type="match status" value="1"/>
</dbReference>
<dbReference type="Gene3D" id="1.10.10.60">
    <property type="entry name" value="Homeodomain-like"/>
    <property type="match status" value="1"/>
</dbReference>
<dbReference type="SUPFAM" id="SSF53041">
    <property type="entry name" value="Resolvase-like"/>
    <property type="match status" value="1"/>
</dbReference>
<dbReference type="PANTHER" id="PTHR30461">
    <property type="entry name" value="DNA-INVERTASE FROM LAMBDOID PROPHAGE"/>
    <property type="match status" value="1"/>
</dbReference>
<dbReference type="InterPro" id="IPR009057">
    <property type="entry name" value="Homeodomain-like_sf"/>
</dbReference>
<evidence type="ECO:0000259" key="8">
    <source>
        <dbReference type="PROSITE" id="PS51736"/>
    </source>
</evidence>
<protein>
    <submittedName>
        <fullName evidence="9">Site-specific recombinase, DNA invertase Pin</fullName>
    </submittedName>
</protein>
<geneLocation type="plasmid" evidence="10">
    <name>pDESSD</name>
</geneLocation>
<evidence type="ECO:0000256" key="1">
    <source>
        <dbReference type="ARBA" id="ARBA00009913"/>
    </source>
</evidence>
<dbReference type="FunFam" id="3.40.50.1390:FF:000001">
    <property type="entry name" value="DNA recombinase"/>
    <property type="match status" value="1"/>
</dbReference>
<keyword evidence="5" id="KW-0233">DNA recombination</keyword>
<accession>M1PEZ9</accession>
<dbReference type="PANTHER" id="PTHR30461:SF2">
    <property type="entry name" value="SERINE RECOMBINASE PINE-RELATED"/>
    <property type="match status" value="1"/>
</dbReference>
<reference evidence="10" key="1">
    <citation type="journal article" date="2013" name="Stand. Genomic Sci.">
        <title>Complete genome sequence of Desulfocapsa sulfexigens, a marine deltaproteobacterium specialized in disproportionating inorganic sulfur compounds.</title>
        <authorList>
            <person name="Finster K.W."/>
            <person name="Kjeldsen K.U."/>
            <person name="Kube M."/>
            <person name="Reinhardt R."/>
            <person name="Mussmann M."/>
            <person name="Amann R."/>
            <person name="Schreiber L."/>
        </authorList>
    </citation>
    <scope>NUCLEOTIDE SEQUENCE [LARGE SCALE GENOMIC DNA]</scope>
    <source>
        <strain evidence="10">DSM 10523 / SB164P1</strain>
        <plasmid evidence="10">pDESSD</plasmid>
    </source>
</reference>
<gene>
    <name evidence="9" type="ordered locus">UWK_03613</name>
</gene>
<evidence type="ECO:0000256" key="6">
    <source>
        <dbReference type="PIRSR" id="PIRSR606118-50"/>
    </source>
</evidence>
<dbReference type="CDD" id="cd00569">
    <property type="entry name" value="HTH_Hin_like"/>
    <property type="match status" value="1"/>
</dbReference>
<dbReference type="SUPFAM" id="SSF46689">
    <property type="entry name" value="Homeodomain-like"/>
    <property type="match status" value="1"/>
</dbReference>
<dbReference type="PROSITE" id="PS51736">
    <property type="entry name" value="RECOMBINASES_3"/>
    <property type="match status" value="1"/>
</dbReference>
<evidence type="ECO:0000256" key="3">
    <source>
        <dbReference type="ARBA" id="ARBA00023100"/>
    </source>
</evidence>
<evidence type="ECO:0000256" key="2">
    <source>
        <dbReference type="ARBA" id="ARBA00022908"/>
    </source>
</evidence>
<dbReference type="RefSeq" id="WP_015405804.1">
    <property type="nucleotide sequence ID" value="NC_020305.1"/>
</dbReference>
<sequence length="183" mass="20279">MKIGYARVSTGDQNPELQIDALEKAGCEKIYTDKISGAKTDRPNLKDALGYVRKGDCLVVWRLDRLGRSLKHLIEVVEGLEAQGTGFISLQEGFDTTSSGGKLVFQIFGALAEFERNLIRERTKAGLEAARARGRVGGRKAKLDSDQVGTLKAMHESRKHTIKEICSVFGISKPTFYRYLEAE</sequence>
<dbReference type="InterPro" id="IPR006119">
    <property type="entry name" value="Resolv_N"/>
</dbReference>
<dbReference type="PROSITE" id="PS00398">
    <property type="entry name" value="RECOMBINASES_2"/>
    <property type="match status" value="1"/>
</dbReference>
<keyword evidence="3" id="KW-0230">DNA invertase</keyword>
<dbReference type="KEGG" id="dsf:UWK_03613"/>
<dbReference type="Gene3D" id="3.40.50.1390">
    <property type="entry name" value="Resolvase, N-terminal catalytic domain"/>
    <property type="match status" value="1"/>
</dbReference>
<organism evidence="9 10">
    <name type="scientific">Desulfocapsa sulfexigens (strain DSM 10523 / SB164P1)</name>
    <dbReference type="NCBI Taxonomy" id="1167006"/>
    <lineage>
        <taxon>Bacteria</taxon>
        <taxon>Pseudomonadati</taxon>
        <taxon>Thermodesulfobacteriota</taxon>
        <taxon>Desulfobulbia</taxon>
        <taxon>Desulfobulbales</taxon>
        <taxon>Desulfocapsaceae</taxon>
        <taxon>Desulfocapsa</taxon>
    </lineage>
</organism>
<dbReference type="EMBL" id="CP003986">
    <property type="protein sequence ID" value="AGF80122.1"/>
    <property type="molecule type" value="Genomic_DNA"/>
</dbReference>
<evidence type="ECO:0000313" key="9">
    <source>
        <dbReference type="EMBL" id="AGF80122.1"/>
    </source>
</evidence>
<dbReference type="OrthoDB" id="114045at2"/>
<dbReference type="CDD" id="cd03768">
    <property type="entry name" value="SR_ResInv"/>
    <property type="match status" value="1"/>
</dbReference>
<dbReference type="GO" id="GO:0003677">
    <property type="term" value="F:DNA binding"/>
    <property type="evidence" value="ECO:0007669"/>
    <property type="project" value="UniProtKB-KW"/>
</dbReference>
<dbReference type="PROSITE" id="PS00397">
    <property type="entry name" value="RECOMBINASES_1"/>
    <property type="match status" value="1"/>
</dbReference>
<dbReference type="Pfam" id="PF02796">
    <property type="entry name" value="HTH_7"/>
    <property type="match status" value="1"/>
</dbReference>